<protein>
    <submittedName>
        <fullName evidence="1">Uncharacterized protein</fullName>
    </submittedName>
</protein>
<organism evidence="1 2">
    <name type="scientific">Clostridium felsineum</name>
    <dbReference type="NCBI Taxonomy" id="36839"/>
    <lineage>
        <taxon>Bacteria</taxon>
        <taxon>Bacillati</taxon>
        <taxon>Bacillota</taxon>
        <taxon>Clostridia</taxon>
        <taxon>Eubacteriales</taxon>
        <taxon>Clostridiaceae</taxon>
        <taxon>Clostridium</taxon>
    </lineage>
</organism>
<dbReference type="PROSITE" id="PS51257">
    <property type="entry name" value="PROKAR_LIPOPROTEIN"/>
    <property type="match status" value="1"/>
</dbReference>
<name>A0A1S8LEA7_9CLOT</name>
<gene>
    <name evidence="1" type="ORF">CROST_002380</name>
</gene>
<sequence length="354" mass="39918">MARLSKFIIVCLFVVFIVGCSSKSSNNQPVNNNIDKGKAETAIIESSTFNNASYIRSYTSKGQAVKETKINCVDVNSGFLSPVKVGNKIYTNSIGGYSNRSKKVVEFDISSNKYNTYDIAEGIFSVAANENYIYTTNSPPKGSIITKYDMAKKSKEKTLNVQGLVQHIILNGNKLYTFADSDERDGTLIISVINADDLSTEKSIRLKSDQSVFDSVIYKDDIYFSHMISSDGNSPSYVVSKFNMKDYTVSDIKLKEGCPDHLKVYNGNLYISHYNPMQNTGNKLTVLNLTTGEQKLLSFKHNLMQIEVQDNKLYACDDKNMHVYKVDSNFKEINSFKIMDDRKDYRIDGFFLMN</sequence>
<reference evidence="1 2" key="1">
    <citation type="submission" date="2022-04" db="EMBL/GenBank/DDBJ databases">
        <title>Genome sequence of C. roseum typestrain.</title>
        <authorList>
            <person name="Poehlein A."/>
            <person name="Schoch T."/>
            <person name="Duerre P."/>
            <person name="Daniel R."/>
        </authorList>
    </citation>
    <scope>NUCLEOTIDE SEQUENCE [LARGE SCALE GENOMIC DNA]</scope>
    <source>
        <strain evidence="1 2">DSM 7320</strain>
    </source>
</reference>
<dbReference type="SUPFAM" id="SSF75011">
    <property type="entry name" value="3-carboxy-cis,cis-mucoante lactonizing enzyme"/>
    <property type="match status" value="1"/>
</dbReference>
<dbReference type="EMBL" id="CP096983">
    <property type="protein sequence ID" value="URZ09558.1"/>
    <property type="molecule type" value="Genomic_DNA"/>
</dbReference>
<dbReference type="KEGG" id="crw:CROST_002380"/>
<dbReference type="AlphaFoldDB" id="A0A1S8LEA7"/>
<dbReference type="RefSeq" id="WP_077835952.1">
    <property type="nucleotide sequence ID" value="NZ_CP096983.1"/>
</dbReference>
<proteinExistence type="predicted"/>
<evidence type="ECO:0000313" key="1">
    <source>
        <dbReference type="EMBL" id="URZ09558.1"/>
    </source>
</evidence>
<evidence type="ECO:0000313" key="2">
    <source>
        <dbReference type="Proteomes" id="UP000190951"/>
    </source>
</evidence>
<keyword evidence="2" id="KW-1185">Reference proteome</keyword>
<accession>A0A1S8LEA7</accession>
<dbReference type="STRING" id="84029.CROST_10740"/>
<dbReference type="Proteomes" id="UP000190951">
    <property type="component" value="Chromosome"/>
</dbReference>